<gene>
    <name evidence="2" type="ORF">GCM10007390_45580</name>
</gene>
<dbReference type="SUPFAM" id="SSF48452">
    <property type="entry name" value="TPR-like"/>
    <property type="match status" value="1"/>
</dbReference>
<keyword evidence="1" id="KW-0802">TPR repeat</keyword>
<accession>A0A8J3GB63</accession>
<proteinExistence type="predicted"/>
<evidence type="ECO:0000313" key="3">
    <source>
        <dbReference type="Proteomes" id="UP000598271"/>
    </source>
</evidence>
<reference evidence="2 3" key="1">
    <citation type="journal article" date="2014" name="Int. J. Syst. Evol. Microbiol.">
        <title>Complete genome sequence of Corynebacterium casei LMG S-19264T (=DSM 44701T), isolated from a smear-ripened cheese.</title>
        <authorList>
            <consortium name="US DOE Joint Genome Institute (JGI-PGF)"/>
            <person name="Walter F."/>
            <person name="Albersmeier A."/>
            <person name="Kalinowski J."/>
            <person name="Ruckert C."/>
        </authorList>
    </citation>
    <scope>NUCLEOTIDE SEQUENCE [LARGE SCALE GENOMIC DNA]</scope>
    <source>
        <strain evidence="2 3">KCTC 12866</strain>
    </source>
</reference>
<dbReference type="Gene3D" id="1.25.40.10">
    <property type="entry name" value="Tetratricopeptide repeat domain"/>
    <property type="match status" value="3"/>
</dbReference>
<comment type="caution">
    <text evidence="2">The sequence shown here is derived from an EMBL/GenBank/DDBJ whole genome shotgun (WGS) entry which is preliminary data.</text>
</comment>
<dbReference type="PANTHER" id="PTHR12558:SF13">
    <property type="entry name" value="CELL DIVISION CYCLE PROTEIN 27 HOMOLOG"/>
    <property type="match status" value="1"/>
</dbReference>
<dbReference type="SMART" id="SM00028">
    <property type="entry name" value="TPR"/>
    <property type="match status" value="8"/>
</dbReference>
<keyword evidence="3" id="KW-1185">Reference proteome</keyword>
<dbReference type="PANTHER" id="PTHR12558">
    <property type="entry name" value="CELL DIVISION CYCLE 16,23,27"/>
    <property type="match status" value="1"/>
</dbReference>
<dbReference type="InterPro" id="IPR011990">
    <property type="entry name" value="TPR-like_helical_dom_sf"/>
</dbReference>
<dbReference type="PROSITE" id="PS50005">
    <property type="entry name" value="TPR"/>
    <property type="match status" value="2"/>
</dbReference>
<dbReference type="Proteomes" id="UP000598271">
    <property type="component" value="Unassembled WGS sequence"/>
</dbReference>
<organism evidence="2 3">
    <name type="scientific">Persicitalea jodogahamensis</name>
    <dbReference type="NCBI Taxonomy" id="402147"/>
    <lineage>
        <taxon>Bacteria</taxon>
        <taxon>Pseudomonadati</taxon>
        <taxon>Bacteroidota</taxon>
        <taxon>Cytophagia</taxon>
        <taxon>Cytophagales</taxon>
        <taxon>Spirosomataceae</taxon>
        <taxon>Persicitalea</taxon>
    </lineage>
</organism>
<feature type="repeat" description="TPR" evidence="1">
    <location>
        <begin position="140"/>
        <end position="173"/>
    </location>
</feature>
<evidence type="ECO:0000256" key="1">
    <source>
        <dbReference type="PROSITE-ProRule" id="PRU00339"/>
    </source>
</evidence>
<evidence type="ECO:0008006" key="4">
    <source>
        <dbReference type="Google" id="ProtNLM"/>
    </source>
</evidence>
<evidence type="ECO:0000313" key="2">
    <source>
        <dbReference type="EMBL" id="GHB85160.1"/>
    </source>
</evidence>
<dbReference type="AlphaFoldDB" id="A0A8J3GB63"/>
<dbReference type="InterPro" id="IPR019734">
    <property type="entry name" value="TPR_rpt"/>
</dbReference>
<dbReference type="EMBL" id="BMXF01000006">
    <property type="protein sequence ID" value="GHB85160.1"/>
    <property type="molecule type" value="Genomic_DNA"/>
</dbReference>
<name>A0A8J3GB63_9BACT</name>
<dbReference type="Pfam" id="PF13181">
    <property type="entry name" value="TPR_8"/>
    <property type="match status" value="1"/>
</dbReference>
<protein>
    <recommendedName>
        <fullName evidence="4">Tetratricopeptide repeat protein</fullName>
    </recommendedName>
</protein>
<sequence>MEGKGDIYRPQSDTSLKTGCNSTFMFYKIVKTFVGAAMLAWTLGVMPCEAQKRKRDKDKETPEKDIATRLEDEGTAIEGMKYMMMDEPSRALPVFEKLVDMSPNDPASHFMLASALLKLDRAAEALPHAKLAYEAEPENAYYIEQLSEVFTKQKKYGEAAKLFEVLVKKDPSSIPYGVELAAMYIFSDQFDKAIDTYDRLEKAVGVTEEITHQKQQLYLRDNKIDKAIEEAQKLIAAEPAELTYRLELAELLMANDLIDEAVAPLEEALRLNPDEAQAHVLLADIYRRKGDVEKTNRELQVVFANPNLDAEPKVRVLTGYLTMLKTDKDRDDAVNLAKQLVETHPNEARSYVLYGDLLVKQGKKAEARDTYVKAARINSSIYEVWGAVLQLDGELNQVDSLLAHSELALEMFPNQGMIWYSNGSAQLMKRNYKRAVSSLEESRRLIDNPEMKLLINAQLGDAYNGLKDNEKSDAAYELVLKDDPDNDHVLNNYSYFLSLRKEKLELAQQMSERLVLKNPDDPTFLDTHAWVLYVRKDYKKAKQILEKAVQAPQGVSGTIVEHYGDVLFQLGEREKAVEQWNKAKKMGETSDQLEKKIATGTLHEQ</sequence>
<dbReference type="Pfam" id="PF13432">
    <property type="entry name" value="TPR_16"/>
    <property type="match status" value="3"/>
</dbReference>
<dbReference type="SUPFAM" id="SSF81901">
    <property type="entry name" value="HCP-like"/>
    <property type="match status" value="1"/>
</dbReference>
<feature type="repeat" description="TPR" evidence="1">
    <location>
        <begin position="72"/>
        <end position="105"/>
    </location>
</feature>